<comment type="caution">
    <text evidence="1">The sequence shown here is derived from an EMBL/GenBank/DDBJ whole genome shotgun (WGS) entry which is preliminary data.</text>
</comment>
<organism evidence="1 2">
    <name type="scientific">Psilocybe cyanescens</name>
    <dbReference type="NCBI Taxonomy" id="93625"/>
    <lineage>
        <taxon>Eukaryota</taxon>
        <taxon>Fungi</taxon>
        <taxon>Dikarya</taxon>
        <taxon>Basidiomycota</taxon>
        <taxon>Agaricomycotina</taxon>
        <taxon>Agaricomycetes</taxon>
        <taxon>Agaricomycetidae</taxon>
        <taxon>Agaricales</taxon>
        <taxon>Agaricineae</taxon>
        <taxon>Strophariaceae</taxon>
        <taxon>Psilocybe</taxon>
    </lineage>
</organism>
<evidence type="ECO:0000313" key="1">
    <source>
        <dbReference type="EMBL" id="PPQ90950.1"/>
    </source>
</evidence>
<reference evidence="1 2" key="1">
    <citation type="journal article" date="2018" name="Evol. Lett.">
        <title>Horizontal gene cluster transfer increased hallucinogenic mushroom diversity.</title>
        <authorList>
            <person name="Reynolds H.T."/>
            <person name="Vijayakumar V."/>
            <person name="Gluck-Thaler E."/>
            <person name="Korotkin H.B."/>
            <person name="Matheny P.B."/>
            <person name="Slot J.C."/>
        </authorList>
    </citation>
    <scope>NUCLEOTIDE SEQUENCE [LARGE SCALE GENOMIC DNA]</scope>
    <source>
        <strain evidence="1 2">2631</strain>
    </source>
</reference>
<evidence type="ECO:0000313" key="2">
    <source>
        <dbReference type="Proteomes" id="UP000283269"/>
    </source>
</evidence>
<accession>A0A409XJL1</accession>
<dbReference type="EMBL" id="NHYD01001503">
    <property type="protein sequence ID" value="PPQ90950.1"/>
    <property type="molecule type" value="Genomic_DNA"/>
</dbReference>
<dbReference type="AlphaFoldDB" id="A0A409XJL1"/>
<name>A0A409XJL1_PSICY</name>
<dbReference type="OrthoDB" id="2999415at2759"/>
<dbReference type="InParanoid" id="A0A409XJL1"/>
<proteinExistence type="predicted"/>
<dbReference type="Proteomes" id="UP000283269">
    <property type="component" value="Unassembled WGS sequence"/>
</dbReference>
<protein>
    <submittedName>
        <fullName evidence="1">Uncharacterized protein</fullName>
    </submittedName>
</protein>
<gene>
    <name evidence="1" type="ORF">CVT25_008280</name>
</gene>
<sequence length="315" mass="35533">MEAEWNPRRELALPTELLYKILLVAITDSVHSICVSTEDTPWERSIMDTLHRVSRTFKAISTDIAGKAFDIQKTIRQDDARMLRTSREIFIYLSHLGTRLRSSSEWGSVSFQTIDCTASSLVFAYALYLSCISLRRNASRSPPDVFQTTHKVILSALAQSEALCERVYPVEVTIPLRCCIAQEFELARHGLVIVQSFADLHNHAISMMILQPSSSADGTGPTAAVRSMIHTSLLKVEAVYERYTSVITEKSPLPEPRIYELPTVLCAIRLLAALKFEEDEYNLEPRLKKIVDLWSVGCPFLNPLNAKRSEDRAVM</sequence>
<keyword evidence="2" id="KW-1185">Reference proteome</keyword>